<dbReference type="Gene3D" id="3.40.190.290">
    <property type="match status" value="1"/>
</dbReference>
<dbReference type="PRINTS" id="PR00039">
    <property type="entry name" value="HTHLYSR"/>
</dbReference>
<evidence type="ECO:0000259" key="5">
    <source>
        <dbReference type="PROSITE" id="PS50931"/>
    </source>
</evidence>
<proteinExistence type="inferred from homology"/>
<dbReference type="Pfam" id="PF00126">
    <property type="entry name" value="HTH_1"/>
    <property type="match status" value="1"/>
</dbReference>
<keyword evidence="2" id="KW-0805">Transcription regulation</keyword>
<evidence type="ECO:0000256" key="1">
    <source>
        <dbReference type="ARBA" id="ARBA00009437"/>
    </source>
</evidence>
<keyword evidence="3" id="KW-0238">DNA-binding</keyword>
<dbReference type="EMBL" id="JAUSUD010000002">
    <property type="protein sequence ID" value="MDQ0229347.1"/>
    <property type="molecule type" value="Genomic_DNA"/>
</dbReference>
<comment type="similarity">
    <text evidence="1">Belongs to the LysR transcriptional regulatory family.</text>
</comment>
<dbReference type="CDD" id="cd05466">
    <property type="entry name" value="PBP2_LTTR_substrate"/>
    <property type="match status" value="1"/>
</dbReference>
<sequence>MEIKWVRTFIIAATYENFRKTSEELYLTQPAITKHIKNLEDSLMVKLFERNGKTVTLTSAGHHFLPYAKEIVSAYENGLGNFEAWKQGYQRKLVIASAPQIASSLLPVILSRFIREHPNIEVIINIVKSYEIAECIRSGLADLGLSRIKPSHENVFCRKIHEDRVVLVAPPDSSGDEEQTLTKYRVMTNNHPEYWDNLIKEIKSHYPFVRTMNVGQLEITKRFIESGLGVSYLPYTMVKTELQTKRLREVISEKIVEPTSSTYTIKKVDTQEANAFLQVLYEEIHTID</sequence>
<dbReference type="Pfam" id="PF03466">
    <property type="entry name" value="LysR_substrate"/>
    <property type="match status" value="1"/>
</dbReference>
<dbReference type="InterPro" id="IPR036388">
    <property type="entry name" value="WH-like_DNA-bd_sf"/>
</dbReference>
<dbReference type="InterPro" id="IPR036390">
    <property type="entry name" value="WH_DNA-bd_sf"/>
</dbReference>
<evidence type="ECO:0000256" key="2">
    <source>
        <dbReference type="ARBA" id="ARBA00023015"/>
    </source>
</evidence>
<dbReference type="PANTHER" id="PTHR30126">
    <property type="entry name" value="HTH-TYPE TRANSCRIPTIONAL REGULATOR"/>
    <property type="match status" value="1"/>
</dbReference>
<comment type="caution">
    <text evidence="6">The sequence shown here is derived from an EMBL/GenBank/DDBJ whole genome shotgun (WGS) entry which is preliminary data.</text>
</comment>
<evidence type="ECO:0000313" key="7">
    <source>
        <dbReference type="Proteomes" id="UP001234495"/>
    </source>
</evidence>
<name>A0ABT9ZAS4_9BACI</name>
<dbReference type="InterPro" id="IPR005119">
    <property type="entry name" value="LysR_subst-bd"/>
</dbReference>
<dbReference type="InterPro" id="IPR000847">
    <property type="entry name" value="LysR_HTH_N"/>
</dbReference>
<dbReference type="SUPFAM" id="SSF53850">
    <property type="entry name" value="Periplasmic binding protein-like II"/>
    <property type="match status" value="1"/>
</dbReference>
<dbReference type="Proteomes" id="UP001234495">
    <property type="component" value="Unassembled WGS sequence"/>
</dbReference>
<keyword evidence="7" id="KW-1185">Reference proteome</keyword>
<dbReference type="PANTHER" id="PTHR30126:SF64">
    <property type="entry name" value="HTH-TYPE TRANSCRIPTIONAL REGULATOR CITR"/>
    <property type="match status" value="1"/>
</dbReference>
<dbReference type="RefSeq" id="WP_307336897.1">
    <property type="nucleotide sequence ID" value="NZ_JAUSUD010000002.1"/>
</dbReference>
<evidence type="ECO:0000256" key="3">
    <source>
        <dbReference type="ARBA" id="ARBA00023125"/>
    </source>
</evidence>
<feature type="domain" description="HTH lysR-type" evidence="5">
    <location>
        <begin position="1"/>
        <end position="58"/>
    </location>
</feature>
<gene>
    <name evidence="6" type="ORF">J2S19_000598</name>
</gene>
<protein>
    <submittedName>
        <fullName evidence="6">LysR family transcriptional repressor of citA</fullName>
    </submittedName>
</protein>
<reference evidence="6 7" key="1">
    <citation type="submission" date="2023-07" db="EMBL/GenBank/DDBJ databases">
        <title>Genomic Encyclopedia of Type Strains, Phase IV (KMG-IV): sequencing the most valuable type-strain genomes for metagenomic binning, comparative biology and taxonomic classification.</title>
        <authorList>
            <person name="Goeker M."/>
        </authorList>
    </citation>
    <scope>NUCLEOTIDE SEQUENCE [LARGE SCALE GENOMIC DNA]</scope>
    <source>
        <strain evidence="6 7">DSM 29005</strain>
    </source>
</reference>
<accession>A0ABT9ZAS4</accession>
<evidence type="ECO:0000256" key="4">
    <source>
        <dbReference type="ARBA" id="ARBA00023163"/>
    </source>
</evidence>
<dbReference type="PROSITE" id="PS50931">
    <property type="entry name" value="HTH_LYSR"/>
    <property type="match status" value="1"/>
</dbReference>
<evidence type="ECO:0000313" key="6">
    <source>
        <dbReference type="EMBL" id="MDQ0229347.1"/>
    </source>
</evidence>
<organism evidence="6 7">
    <name type="scientific">Metabacillus malikii</name>
    <dbReference type="NCBI Taxonomy" id="1504265"/>
    <lineage>
        <taxon>Bacteria</taxon>
        <taxon>Bacillati</taxon>
        <taxon>Bacillota</taxon>
        <taxon>Bacilli</taxon>
        <taxon>Bacillales</taxon>
        <taxon>Bacillaceae</taxon>
        <taxon>Metabacillus</taxon>
    </lineage>
</organism>
<dbReference type="Gene3D" id="1.10.10.10">
    <property type="entry name" value="Winged helix-like DNA-binding domain superfamily/Winged helix DNA-binding domain"/>
    <property type="match status" value="1"/>
</dbReference>
<dbReference type="SUPFAM" id="SSF46785">
    <property type="entry name" value="Winged helix' DNA-binding domain"/>
    <property type="match status" value="1"/>
</dbReference>
<keyword evidence="4" id="KW-0804">Transcription</keyword>